<feature type="compositionally biased region" description="Low complexity" evidence="6">
    <location>
        <begin position="413"/>
        <end position="428"/>
    </location>
</feature>
<feature type="region of interest" description="Disordered" evidence="6">
    <location>
        <begin position="390"/>
        <end position="430"/>
    </location>
</feature>
<keyword evidence="4" id="KW-0539">Nucleus</keyword>
<gene>
    <name evidence="7" type="ORF">OAUR00152_LOCUS8605</name>
</gene>
<dbReference type="EMBL" id="HBKQ01012610">
    <property type="protein sequence ID" value="CAE2221737.1"/>
    <property type="molecule type" value="Transcribed_RNA"/>
</dbReference>
<name>A0A7S4I8C0_9STRA</name>
<comment type="similarity">
    <text evidence="2">Belongs to the NUP186/NUP192/NUP205 family.</text>
</comment>
<feature type="coiled-coil region" evidence="5">
    <location>
        <begin position="27"/>
        <end position="61"/>
    </location>
</feature>
<keyword evidence="5" id="KW-0175">Coiled coil</keyword>
<feature type="compositionally biased region" description="Low complexity" evidence="6">
    <location>
        <begin position="1926"/>
        <end position="1937"/>
    </location>
</feature>
<feature type="region of interest" description="Disordered" evidence="6">
    <location>
        <begin position="2500"/>
        <end position="2542"/>
    </location>
</feature>
<evidence type="ECO:0000256" key="1">
    <source>
        <dbReference type="ARBA" id="ARBA00004123"/>
    </source>
</evidence>
<dbReference type="PANTHER" id="PTHR31344">
    <property type="entry name" value="NUCLEAR PORE COMPLEX PROTEIN NUP205"/>
    <property type="match status" value="1"/>
</dbReference>
<feature type="compositionally biased region" description="Low complexity" evidence="6">
    <location>
        <begin position="280"/>
        <end position="292"/>
    </location>
</feature>
<keyword evidence="3" id="KW-0813">Transport</keyword>
<protein>
    <submittedName>
        <fullName evidence="7">Uncharacterized protein</fullName>
    </submittedName>
</protein>
<feature type="compositionally biased region" description="Low complexity" evidence="6">
    <location>
        <begin position="1599"/>
        <end position="1612"/>
    </location>
</feature>
<feature type="region of interest" description="Disordered" evidence="6">
    <location>
        <begin position="1917"/>
        <end position="1938"/>
    </location>
</feature>
<evidence type="ECO:0000256" key="6">
    <source>
        <dbReference type="SAM" id="MobiDB-lite"/>
    </source>
</evidence>
<sequence>MADARAVLTATDQLLKDGLVDNLIALIRDLTAKAEECGSRMAQAEKAEKEAKDQRAAQQAAAAVGYVAAATTPFAAPTPATGFGFGAPAPAAGFGAAPALAFGAAPTAPGAPAAPGVLNNNAPQKPRGYDLEPAHLAFALQQRQLASDVLFYVCYGTQLRPGEVAALIDLVRDMTNGFGEIGDKFPNGVGCGLRMLDPIADAPDAWTMAATHNDPHDAATTGMAGGYPGVAAAPFGGQYPQQQQPLPGQVPFGSVGGYGIAAAASQQQPPPFGAPPNPYAPASSPASSAAYPGQPLHGTGQPHEKGVERWREELVSEAWRLRDPNVEKHQGQGGGAGGATTLGRPHLLRCAGTLVLCCLCALDGGHVLMDRDLHLPNRFGAGNALLPPPSETGAVASLDDLGPVHSRLDPGKSSKSSSSSDAAPASSSHDTWRRQDVLGLLSAAYGLLLRPSAAVLASPKMGGQSPAAAGAGGSFSFSTPQPQRHRGSSSDGGGIDVKSSFRYCLEVPVLNKSLTFARTSLLPSLGVGASSESGDNGLDSSHFSFCASVLSEFAARYLDAVCAVGFLPVSRAEWLSDEEKELELRRQQRAQYGAWGGAGAYHTTHAPTAPAEVVDLTKRPDCMDDVLALASELCAVCPECAGQFWSTVEERENPEESPGDRSRTVVKIVPSRFLKKLDRLRAEDNSLLPAYLAFLSALSLAGDVDPSRPTKNGAAAVHALLSDRVPPPLWSPSSSPSSSLGASSSSASQQMITWSYLLDSVRYYADYLGSYSIGDGAPSPAGRSGGASSSSMAFDFQGRPSTAYYYGAESNAVEGGRGFVHASSDTSMGAGASGIAGATRELGEANTLTLMSILDLISRAALRSPEAREEILGVRLPVPGASAAVGAGAGAEDDPLTILFSLAIQPLTPEVRGLAFVAIANLIRGGTRTGKEESSKPFTEGAQMQGRNDVEWGRRGWEMLEASRILPISALAQYSSPQHQDATGDVAARPMFGVATRSQSSLATISASSAWLPSSSEYGILYEMEQVEAVDGTYPSTEGFLCLLAALIDSAGCPPDLGAPIAAPTAIPVGVSVAAVQPGGNQPQQGRRPGCAPYVEYVTDFVLPRAVGGSRSDDEAGLYFAAPGDKSRLISRALEVVYLALARYVVPPPPLPAALPTTSSAQFRQGWQIDGSSSSANALGALTGEVAAGDPFAMSPAQLEVHHERAVRDACDSRGLSPVRADLCFGGGDRSPDEVRDCLRDFLDLTVAEAAQLQAAGRPAAAVPPASLRPSAAQQTQIAAAASLSSAPSPPRAKSPGFSILASVLSSNGGGDGRGWSLFRALSEILREGGDADGIAALYGRAERSRNAALGLYGDVPPDYAASWRRGPRSATASTLYGAATAGTAAPPTPQEALQGMMRPLSPLMLHAAFVDAPPGTAADSTLASAYVSGDDAAAWRELSVLLSLRVLCAVATREEAFVRALHGYSAAAASPVGTGSASSLSIVPALRFRAPVRGRAPSSLGLDVRDVRVARLVSLLLESPGRSVRAEELVPVLARYVGYAPHRASNEGGGGIARAAISLVSLVARTVPHAECAVALCGREDGGAGRVAGAFAKRLLAPSSSSTSSSPSDGGDTAEGPPPEKDDPRHIILSMILESLNLHAAGAGNGDGETNLALILLGLGDSKSSGAAKRRLALLKNPSPVSASESDNCLEAALHLVSDLNFVLDPRTSSLAARCYELAYRLCDSSDVRGVRLPVLLKLRVADYWIEHASRLLSGPIEGGGAQRQSVLSFISACASSADSATSLTRSQCDVLHSIAWLLRGMAVELHSLTGLSLPASVADDPGLADLRAAAAPQPSRCCRTLSFLFSGPTFAVARALTDLPLATPPFTLDLERGTPPQALIRAATGVLEGPRDVCGGHRIVDCRVLLKLLRASHQGQQDGSPLDTSTAFPSSSPSTDQEREAIAWADGWNLYSSYSCATSHLSGGWEELTGSALASCRSLLFDDEAHLSSGGGEVLKREMLVELTCLALSRLVADGGHAGSAALEDGAALPLSIAALRLVSALNDLDDSRAAARAAVSGGDDAGAENPAAAVFDEERGRVGALLAAAIASCSGSGGGGNGGAGAASASAGGLRAERAAVLSCALSAVLRCGSPSSSKEEPGVKLSLGERGAYLSAAAYLSDVAAAVVAGQGGGGDAARSEKARAVSVAARSGLTDIVAHFNRIEKYSDDSDGGRLYGTPFLVHLFGTEASGGGGTAAASPGRLAGLVCLLTTYDEDAPRCLERIACCARGASLLLSAGTMNALVDAAARYSTEVYGPDGGTFDRVESYGSVFRAPPFLSGHLTLLNAMLSSSDADLTSSIRRQMVLDATKLVRWYAVTGDSLLRTFPRHGDVTAKFVACLYLMSDSMAEDGDGARGPFDSSSSSSSSAARRGRLGLEDLLQGDDGLLARLDRLISELAYHLSEFPFPSRLLPPLPVGLSAVERARASRNTSAHAHTVAFAGGGEGGSWWDDAANGTTAVGSSGSRSIVLPDPPTGSASTDGRRWPTATGGPQDPSVPTADSWSEEKYGLAITAARCLESCLLYLTSRAEQTSSSTIPLDSIALSKGLCRCSDAARAIGERLRGLQISRDAEIADMMRGASLSMTKSHRRGSNGTTAAIEIAPLLVLGPIFGRCASNVLLLLEGALSRHVETVAAGGRGTGRRRGPSALPAGAGEELVRAISPAMEHTQIETLGIRCIGALDSGVDDFARNVAKSIGAALEQISRSM</sequence>
<feature type="compositionally biased region" description="Pro residues" evidence="6">
    <location>
        <begin position="268"/>
        <end position="279"/>
    </location>
</feature>
<feature type="region of interest" description="Disordered" evidence="6">
    <location>
        <begin position="1599"/>
        <end position="1625"/>
    </location>
</feature>
<dbReference type="InterPro" id="IPR021827">
    <property type="entry name" value="Nup186/Nup192/Nup205"/>
</dbReference>
<evidence type="ECO:0000313" key="7">
    <source>
        <dbReference type="EMBL" id="CAE2221737.1"/>
    </source>
</evidence>
<evidence type="ECO:0000256" key="3">
    <source>
        <dbReference type="ARBA" id="ARBA00022448"/>
    </source>
</evidence>
<organism evidence="7">
    <name type="scientific">Odontella aurita</name>
    <dbReference type="NCBI Taxonomy" id="265563"/>
    <lineage>
        <taxon>Eukaryota</taxon>
        <taxon>Sar</taxon>
        <taxon>Stramenopiles</taxon>
        <taxon>Ochrophyta</taxon>
        <taxon>Bacillariophyta</taxon>
        <taxon>Mediophyceae</taxon>
        <taxon>Biddulphiophycidae</taxon>
        <taxon>Eupodiscales</taxon>
        <taxon>Odontellaceae</taxon>
        <taxon>Odontella</taxon>
    </lineage>
</organism>
<feature type="compositionally biased region" description="Low complexity" evidence="6">
    <location>
        <begin position="462"/>
        <end position="478"/>
    </location>
</feature>
<evidence type="ECO:0000256" key="2">
    <source>
        <dbReference type="ARBA" id="ARBA00005892"/>
    </source>
</evidence>
<feature type="region of interest" description="Disordered" evidence="6">
    <location>
        <begin position="459"/>
        <end position="493"/>
    </location>
</feature>
<evidence type="ECO:0000256" key="4">
    <source>
        <dbReference type="ARBA" id="ARBA00023242"/>
    </source>
</evidence>
<reference evidence="7" key="1">
    <citation type="submission" date="2021-01" db="EMBL/GenBank/DDBJ databases">
        <authorList>
            <person name="Corre E."/>
            <person name="Pelletier E."/>
            <person name="Niang G."/>
            <person name="Scheremetjew M."/>
            <person name="Finn R."/>
            <person name="Kale V."/>
            <person name="Holt S."/>
            <person name="Cochrane G."/>
            <person name="Meng A."/>
            <person name="Brown T."/>
            <person name="Cohen L."/>
        </authorList>
    </citation>
    <scope>NUCLEOTIDE SEQUENCE</scope>
    <source>
        <strain evidence="7">Isolate 1302-5</strain>
    </source>
</reference>
<dbReference type="GO" id="GO:0005643">
    <property type="term" value="C:nuclear pore"/>
    <property type="evidence" value="ECO:0007669"/>
    <property type="project" value="InterPro"/>
</dbReference>
<comment type="subcellular location">
    <subcellularLocation>
        <location evidence="1">Nucleus</location>
    </subcellularLocation>
</comment>
<proteinExistence type="inferred from homology"/>
<dbReference type="PANTHER" id="PTHR31344:SF0">
    <property type="entry name" value="NUCLEAR PORE COMPLEX PROTEIN NUP205"/>
    <property type="match status" value="1"/>
</dbReference>
<evidence type="ECO:0000256" key="5">
    <source>
        <dbReference type="SAM" id="Coils"/>
    </source>
</evidence>
<accession>A0A7S4I8C0</accession>
<feature type="region of interest" description="Disordered" evidence="6">
    <location>
        <begin position="265"/>
        <end position="308"/>
    </location>
</feature>